<dbReference type="InParanoid" id="A0A0C3BXG8"/>
<reference evidence="1 2" key="1">
    <citation type="submission" date="2014-04" db="EMBL/GenBank/DDBJ databases">
        <authorList>
            <consortium name="DOE Joint Genome Institute"/>
            <person name="Kuo A."/>
            <person name="Tarkka M."/>
            <person name="Buscot F."/>
            <person name="Kohler A."/>
            <person name="Nagy L.G."/>
            <person name="Floudas D."/>
            <person name="Copeland A."/>
            <person name="Barry K.W."/>
            <person name="Cichocki N."/>
            <person name="Veneault-Fourrey C."/>
            <person name="LaButti K."/>
            <person name="Lindquist E.A."/>
            <person name="Lipzen A."/>
            <person name="Lundell T."/>
            <person name="Morin E."/>
            <person name="Murat C."/>
            <person name="Sun H."/>
            <person name="Tunlid A."/>
            <person name="Henrissat B."/>
            <person name="Grigoriev I.V."/>
            <person name="Hibbett D.S."/>
            <person name="Martin F."/>
            <person name="Nordberg H.P."/>
            <person name="Cantor M.N."/>
            <person name="Hua S.X."/>
        </authorList>
    </citation>
    <scope>NUCLEOTIDE SEQUENCE [LARGE SCALE GENOMIC DNA]</scope>
    <source>
        <strain evidence="1 2">F 1598</strain>
    </source>
</reference>
<proteinExistence type="predicted"/>
<organism evidence="1 2">
    <name type="scientific">Piloderma croceum (strain F 1598)</name>
    <dbReference type="NCBI Taxonomy" id="765440"/>
    <lineage>
        <taxon>Eukaryota</taxon>
        <taxon>Fungi</taxon>
        <taxon>Dikarya</taxon>
        <taxon>Basidiomycota</taxon>
        <taxon>Agaricomycotina</taxon>
        <taxon>Agaricomycetes</taxon>
        <taxon>Agaricomycetidae</taxon>
        <taxon>Atheliales</taxon>
        <taxon>Atheliaceae</taxon>
        <taxon>Piloderma</taxon>
    </lineage>
</organism>
<dbReference type="HOGENOM" id="CLU_3033162_0_0_1"/>
<dbReference type="AlphaFoldDB" id="A0A0C3BXG8"/>
<accession>A0A0C3BXG8</accession>
<name>A0A0C3BXG8_PILCF</name>
<dbReference type="EMBL" id="KN832972">
    <property type="protein sequence ID" value="KIM91238.1"/>
    <property type="molecule type" value="Genomic_DNA"/>
</dbReference>
<sequence length="55" mass="6303">MTNYGSRLSSNPRVFSENTSNHMKLRTLACYDGRSTPKPVKHLRPSQNICIHNLM</sequence>
<dbReference type="Proteomes" id="UP000054166">
    <property type="component" value="Unassembled WGS sequence"/>
</dbReference>
<gene>
    <name evidence="1" type="ORF">PILCRDRAFT_811750</name>
</gene>
<protein>
    <submittedName>
        <fullName evidence="1">Uncharacterized protein</fullName>
    </submittedName>
</protein>
<reference evidence="2" key="2">
    <citation type="submission" date="2015-01" db="EMBL/GenBank/DDBJ databases">
        <title>Evolutionary Origins and Diversification of the Mycorrhizal Mutualists.</title>
        <authorList>
            <consortium name="DOE Joint Genome Institute"/>
            <consortium name="Mycorrhizal Genomics Consortium"/>
            <person name="Kohler A."/>
            <person name="Kuo A."/>
            <person name="Nagy L.G."/>
            <person name="Floudas D."/>
            <person name="Copeland A."/>
            <person name="Barry K.W."/>
            <person name="Cichocki N."/>
            <person name="Veneault-Fourrey C."/>
            <person name="LaButti K."/>
            <person name="Lindquist E.A."/>
            <person name="Lipzen A."/>
            <person name="Lundell T."/>
            <person name="Morin E."/>
            <person name="Murat C."/>
            <person name="Riley R."/>
            <person name="Ohm R."/>
            <person name="Sun H."/>
            <person name="Tunlid A."/>
            <person name="Henrissat B."/>
            <person name="Grigoriev I.V."/>
            <person name="Hibbett D.S."/>
            <person name="Martin F."/>
        </authorList>
    </citation>
    <scope>NUCLEOTIDE SEQUENCE [LARGE SCALE GENOMIC DNA]</scope>
    <source>
        <strain evidence="2">F 1598</strain>
    </source>
</reference>
<keyword evidence="2" id="KW-1185">Reference proteome</keyword>
<evidence type="ECO:0000313" key="1">
    <source>
        <dbReference type="EMBL" id="KIM91238.1"/>
    </source>
</evidence>
<evidence type="ECO:0000313" key="2">
    <source>
        <dbReference type="Proteomes" id="UP000054166"/>
    </source>
</evidence>